<evidence type="ECO:0000256" key="8">
    <source>
        <dbReference type="ARBA" id="ARBA00023204"/>
    </source>
</evidence>
<comment type="cofactor">
    <cofactor evidence="1">
        <name>Mg(2+)</name>
        <dbReference type="ChEBI" id="CHEBI:18420"/>
    </cofactor>
</comment>
<dbReference type="SUPFAM" id="SSF88723">
    <property type="entry name" value="PIN domain-like"/>
    <property type="match status" value="1"/>
</dbReference>
<dbReference type="CDD" id="cd09869">
    <property type="entry name" value="PIN_GEN1"/>
    <property type="match status" value="1"/>
</dbReference>
<sequence>MGVKNLWDILESCKKILPLHHLQNKRLCVDLSCWMVQFRHACRSPACVRDKLYLQSLFHRIRALVALNCSLIFVTDGSIPAIKLSAYRRRLGSSFEAAGEEQNFHIVHSLQRNRGSEFSCMIKEAKALGMAFGIPCLDGVEEAEAQCASLNLGNFCDGCFTADSDIFLFGARIVYRDIILGDNGYVICYDMVDIEQKLGYGRNTLISLAVLLGSDYYQGVRGFGPETACQLVKSIGDDTILERIISGKLTFMKVTQRTKKKGKAFMCHTNNNQNSENVRNLGRECHELSDQFLEVIHAYLKPKCHSPDSEAVKRLLSHLPFRQSLLQEICETHFHWDSDKTDRYILPKIAERNLRIFANFRATSEDLGVRIPLHEMPIAYPPFAIVKERRLLGRACFEVSWQGFDRPLTSTVPADLVKSACPEMVAEFMAKKEEDRRQKRRPRPKPAEGAPPLAGGVDLQLLALSLTEEQENGPSDSERRDQPAALVDLSTPSPPLRLRKLAKQRGASGQLAGAIDIDSSDSSPEKADGDPSSRHSELVDATTPPPPPWEGECDGKQVNGGGSEEDQRVAVIDIVDSESDASPENRRKASDQLYESVDGDLY</sequence>
<dbReference type="InterPro" id="IPR006085">
    <property type="entry name" value="XPG_DNA_repair_N"/>
</dbReference>
<dbReference type="FunFam" id="1.10.150.20:FF:000030">
    <property type="entry name" value="Flap endonuclease GEN-like 1"/>
    <property type="match status" value="1"/>
</dbReference>
<dbReference type="InterPro" id="IPR029060">
    <property type="entry name" value="PIN-like_dom_sf"/>
</dbReference>
<comment type="similarity">
    <text evidence="9">Belongs to the XPG/RAD2 endonuclease family. GEN subfamily.</text>
</comment>
<dbReference type="EMBL" id="LR746265">
    <property type="protein sequence ID" value="CAA7390964.1"/>
    <property type="molecule type" value="Genomic_DNA"/>
</dbReference>
<organism evidence="13 14">
    <name type="scientific">Spirodela intermedia</name>
    <name type="common">Intermediate duckweed</name>
    <dbReference type="NCBI Taxonomy" id="51605"/>
    <lineage>
        <taxon>Eukaryota</taxon>
        <taxon>Viridiplantae</taxon>
        <taxon>Streptophyta</taxon>
        <taxon>Embryophyta</taxon>
        <taxon>Tracheophyta</taxon>
        <taxon>Spermatophyta</taxon>
        <taxon>Magnoliopsida</taxon>
        <taxon>Liliopsida</taxon>
        <taxon>Araceae</taxon>
        <taxon>Lemnoideae</taxon>
        <taxon>Spirodela</taxon>
    </lineage>
</organism>
<dbReference type="PRINTS" id="PR00853">
    <property type="entry name" value="XPGRADSUPER"/>
</dbReference>
<dbReference type="InterPro" id="IPR057340">
    <property type="entry name" value="Chromo_SEND1"/>
</dbReference>
<evidence type="ECO:0000256" key="9">
    <source>
        <dbReference type="ARBA" id="ARBA00038112"/>
    </source>
</evidence>
<proteinExistence type="inferred from homology"/>
<evidence type="ECO:0000256" key="1">
    <source>
        <dbReference type="ARBA" id="ARBA00001946"/>
    </source>
</evidence>
<dbReference type="InterPro" id="IPR006086">
    <property type="entry name" value="XPG-I_dom"/>
</dbReference>
<keyword evidence="4" id="KW-0255">Endonuclease</keyword>
<keyword evidence="2" id="KW-0540">Nuclease</keyword>
<reference evidence="13" key="1">
    <citation type="submission" date="2020-02" db="EMBL/GenBank/DDBJ databases">
        <authorList>
            <person name="Scholz U."/>
            <person name="Mascher M."/>
            <person name="Fiebig A."/>
        </authorList>
    </citation>
    <scope>NUCLEOTIDE SEQUENCE</scope>
</reference>
<accession>A0A7I8K230</accession>
<gene>
    <name evidence="13" type="ORF">SI8410_02002363</name>
</gene>
<keyword evidence="5" id="KW-0227">DNA damage</keyword>
<evidence type="ECO:0000256" key="3">
    <source>
        <dbReference type="ARBA" id="ARBA00022723"/>
    </source>
</evidence>
<dbReference type="GO" id="GO:0006281">
    <property type="term" value="P:DNA repair"/>
    <property type="evidence" value="ECO:0007669"/>
    <property type="project" value="UniProtKB-KW"/>
</dbReference>
<dbReference type="Pfam" id="PF25386">
    <property type="entry name" value="Chromo_SEND1"/>
    <property type="match status" value="1"/>
</dbReference>
<dbReference type="PANTHER" id="PTHR11081:SF54">
    <property type="entry name" value="SINGLE-STRAND DNA ENDONUCLEASE 1"/>
    <property type="match status" value="1"/>
</dbReference>
<evidence type="ECO:0000259" key="12">
    <source>
        <dbReference type="SMART" id="SM00485"/>
    </source>
</evidence>
<evidence type="ECO:0000256" key="7">
    <source>
        <dbReference type="ARBA" id="ARBA00022842"/>
    </source>
</evidence>
<dbReference type="SMART" id="SM00485">
    <property type="entry name" value="XPGN"/>
    <property type="match status" value="1"/>
</dbReference>
<keyword evidence="6" id="KW-0378">Hydrolase</keyword>
<dbReference type="InterPro" id="IPR036279">
    <property type="entry name" value="5-3_exonuclease_C_sf"/>
</dbReference>
<keyword evidence="7" id="KW-0460">Magnesium</keyword>
<dbReference type="GO" id="GO:0046872">
    <property type="term" value="F:metal ion binding"/>
    <property type="evidence" value="ECO:0007669"/>
    <property type="project" value="UniProtKB-KW"/>
</dbReference>
<evidence type="ECO:0000256" key="6">
    <source>
        <dbReference type="ARBA" id="ARBA00022801"/>
    </source>
</evidence>
<feature type="region of interest" description="Disordered" evidence="10">
    <location>
        <begin position="429"/>
        <end position="602"/>
    </location>
</feature>
<evidence type="ECO:0000256" key="10">
    <source>
        <dbReference type="SAM" id="MobiDB-lite"/>
    </source>
</evidence>
<dbReference type="Gene3D" id="1.10.150.20">
    <property type="entry name" value="5' to 3' exonuclease, C-terminal subdomain"/>
    <property type="match status" value="1"/>
</dbReference>
<dbReference type="AlphaFoldDB" id="A0A7I8K230"/>
<name>A0A7I8K230_SPIIN</name>
<dbReference type="InterPro" id="IPR006084">
    <property type="entry name" value="XPG/Rad2"/>
</dbReference>
<feature type="domain" description="XPG-I" evidence="11">
    <location>
        <begin position="130"/>
        <end position="200"/>
    </location>
</feature>
<dbReference type="InterPro" id="IPR008918">
    <property type="entry name" value="HhH2"/>
</dbReference>
<evidence type="ECO:0000256" key="5">
    <source>
        <dbReference type="ARBA" id="ARBA00022763"/>
    </source>
</evidence>
<keyword evidence="8" id="KW-0234">DNA repair</keyword>
<feature type="compositionally biased region" description="Basic and acidic residues" evidence="10">
    <location>
        <begin position="523"/>
        <end position="538"/>
    </location>
</feature>
<evidence type="ECO:0000313" key="13">
    <source>
        <dbReference type="EMBL" id="CAA7390964.1"/>
    </source>
</evidence>
<keyword evidence="14" id="KW-1185">Reference proteome</keyword>
<dbReference type="SMART" id="SM00279">
    <property type="entry name" value="HhH2"/>
    <property type="match status" value="1"/>
</dbReference>
<evidence type="ECO:0000313" key="14">
    <source>
        <dbReference type="Proteomes" id="UP000663760"/>
    </source>
</evidence>
<dbReference type="Pfam" id="PF00867">
    <property type="entry name" value="XPG_I"/>
    <property type="match status" value="1"/>
</dbReference>
<dbReference type="OrthoDB" id="2959108at2759"/>
<keyword evidence="3" id="KW-0479">Metal-binding</keyword>
<evidence type="ECO:0000259" key="11">
    <source>
        <dbReference type="SMART" id="SM00484"/>
    </source>
</evidence>
<dbReference type="PANTHER" id="PTHR11081">
    <property type="entry name" value="FLAP ENDONUCLEASE FAMILY MEMBER"/>
    <property type="match status" value="1"/>
</dbReference>
<dbReference type="Gene3D" id="3.40.50.1010">
    <property type="entry name" value="5'-nuclease"/>
    <property type="match status" value="1"/>
</dbReference>
<protein>
    <submittedName>
        <fullName evidence="13">Uncharacterized protein</fullName>
    </submittedName>
</protein>
<feature type="domain" description="XPG N-terminal" evidence="12">
    <location>
        <begin position="1"/>
        <end position="97"/>
    </location>
</feature>
<dbReference type="GO" id="GO:0003677">
    <property type="term" value="F:DNA binding"/>
    <property type="evidence" value="ECO:0007669"/>
    <property type="project" value="InterPro"/>
</dbReference>
<dbReference type="SMART" id="SM00484">
    <property type="entry name" value="XPGI"/>
    <property type="match status" value="1"/>
</dbReference>
<evidence type="ECO:0000256" key="2">
    <source>
        <dbReference type="ARBA" id="ARBA00022722"/>
    </source>
</evidence>
<dbReference type="Pfam" id="PF00752">
    <property type="entry name" value="XPG_N"/>
    <property type="match status" value="1"/>
</dbReference>
<dbReference type="SUPFAM" id="SSF47807">
    <property type="entry name" value="5' to 3' exonuclease, C-terminal subdomain"/>
    <property type="match status" value="1"/>
</dbReference>
<evidence type="ECO:0000256" key="4">
    <source>
        <dbReference type="ARBA" id="ARBA00022759"/>
    </source>
</evidence>
<dbReference type="Proteomes" id="UP000663760">
    <property type="component" value="Chromosome 2"/>
</dbReference>
<dbReference type="GO" id="GO:0017108">
    <property type="term" value="F:5'-flap endonuclease activity"/>
    <property type="evidence" value="ECO:0007669"/>
    <property type="project" value="TreeGrafter"/>
</dbReference>